<dbReference type="Proteomes" id="UP001300502">
    <property type="component" value="Unassembled WGS sequence"/>
</dbReference>
<dbReference type="Pfam" id="PF11923">
    <property type="entry name" value="NFACT-C"/>
    <property type="match status" value="1"/>
</dbReference>
<organism evidence="9 10">
    <name type="scientific">Galdieria yellowstonensis</name>
    <dbReference type="NCBI Taxonomy" id="3028027"/>
    <lineage>
        <taxon>Eukaryota</taxon>
        <taxon>Rhodophyta</taxon>
        <taxon>Bangiophyceae</taxon>
        <taxon>Galdieriales</taxon>
        <taxon>Galdieriaceae</taxon>
        <taxon>Galdieria</taxon>
    </lineage>
</organism>
<keyword evidence="3" id="KW-0963">Cytoplasm</keyword>
<feature type="domain" description="NFACT RNA-binding" evidence="7">
    <location>
        <begin position="583"/>
        <end position="694"/>
    </location>
</feature>
<dbReference type="GO" id="GO:0043023">
    <property type="term" value="F:ribosomal large subunit binding"/>
    <property type="evidence" value="ECO:0007669"/>
    <property type="project" value="TreeGrafter"/>
</dbReference>
<evidence type="ECO:0000256" key="1">
    <source>
        <dbReference type="ARBA" id="ARBA00004496"/>
    </source>
</evidence>
<dbReference type="GO" id="GO:0000049">
    <property type="term" value="F:tRNA binding"/>
    <property type="evidence" value="ECO:0007669"/>
    <property type="project" value="TreeGrafter"/>
</dbReference>
<keyword evidence="4 5" id="KW-0175">Coiled coil</keyword>
<dbReference type="Pfam" id="PF05833">
    <property type="entry name" value="NFACT_N"/>
    <property type="match status" value="1"/>
</dbReference>
<evidence type="ECO:0000256" key="3">
    <source>
        <dbReference type="ARBA" id="ARBA00022490"/>
    </source>
</evidence>
<feature type="compositionally biased region" description="Basic and acidic residues" evidence="6">
    <location>
        <begin position="775"/>
        <end position="801"/>
    </location>
</feature>
<accession>A0AAV9IA96</accession>
<feature type="region of interest" description="Disordered" evidence="6">
    <location>
        <begin position="931"/>
        <end position="963"/>
    </location>
</feature>
<sequence length="1072" mass="121823">MPRNRFSLLDLQAEVRYLQRRLVGCRVVNIYDITPTTYLLKISVPRNAGATEETPAATDEYSNSNWEKTFILIESGIRVHETRFYREKSNIPSGFSVKLRKHIRSRKIQQIRTIGADRVIEIVFGSRTVEGTLEGPCRLIVEFYSSGNIILTDEEYTILSALRSYKGPFGVTKEPVHIFTRNKYPVHLLRSNISLSKEAVLALLKEAPQTETVRNFLASNLSCGPQVIEHALAASGYGLKTKIKDLLSGAECREEEGLSLKTSTFLDSLESFGPCLFDDGSDNLPLDRGYIFYSRDVSEKEDQSTDPSVSNSEGIRYEDFSPFVLCHLKAKPYFEFSTFNEAVDVYFANLEKERSKLATSKQESAVSKKVESLRRDLERRVEELERMKEENFKIAEAIELNAEEVDKAIWVVRAMLAGGISWKELEKMLEEERDKGNPVAEIIHSLHLDRNEITLMLSVDPVVEEGREGEDDLQHQSLHNSWDYTDETEEDFEKERIFAELNASKPVVLAEVDLSLSAFANAARYFESRKRAQEKKEKTLEASKKALNVAEKKATKLVERSQQRSLKPAVAIREIRKPAWFEKFDWFISSENFLIIAGKDAQQNELVVKRYMRACDVYVHADIHGASSVVVKNPVKDKPIPLQTLIEAGAFAMCHSSAWNSKIVSSAWWVHANQVSKTAPSGEYLTTGSFMIRGKKNYLPPSQLVMGYGILFKMDPSCLKDHENERKRLVADTPSATEESVEMKDYSTENDSRHEDTRIPSEGTASFQDQYETESGAKETDVEQLFDKYEESLPDSLREMQLDSGTLRPEREDTEIQFWNDADSEIITHSTAKNVKKISKQGKTNPSKTPEQKKPSIADSMENIDLNKLPRGKRSKMKRAKKKYAEQTIEERKLAMALLGSSKLEDMSSLRNDAEERREEVTPNLEREKHCNGTENHVKPVTSHKEERKIPEEEEETNNKESFTDETSIIHLFTGQPLESDILEFAIPVCAPFAAVSRYKYRVKLIPGTMKKGKAAKMANTLLLKMAEKNGNSRDKDLMRAIPEQDSIQTMISNVKILSPGLQEVTSKKKNK</sequence>
<comment type="similarity">
    <text evidence="2">Belongs to the NEMF family.</text>
</comment>
<comment type="caution">
    <text evidence="9">The sequence shown here is derived from an EMBL/GenBank/DDBJ whole genome shotgun (WGS) entry which is preliminary data.</text>
</comment>
<feature type="region of interest" description="Disordered" evidence="6">
    <location>
        <begin position="831"/>
        <end position="884"/>
    </location>
</feature>
<feature type="coiled-coil region" evidence="5">
    <location>
        <begin position="367"/>
        <end position="394"/>
    </location>
</feature>
<dbReference type="GO" id="GO:1990112">
    <property type="term" value="C:RQC complex"/>
    <property type="evidence" value="ECO:0007669"/>
    <property type="project" value="TreeGrafter"/>
</dbReference>
<feature type="region of interest" description="Disordered" evidence="6">
    <location>
        <begin position="725"/>
        <end position="812"/>
    </location>
</feature>
<reference evidence="9 10" key="1">
    <citation type="submission" date="2022-07" db="EMBL/GenBank/DDBJ databases">
        <title>Genome-wide signatures of adaptation to extreme environments.</title>
        <authorList>
            <person name="Cho C.H."/>
            <person name="Yoon H.S."/>
        </authorList>
    </citation>
    <scope>NUCLEOTIDE SEQUENCE [LARGE SCALE GENOMIC DNA]</scope>
    <source>
        <strain evidence="9 10">108.79 E11</strain>
    </source>
</reference>
<feature type="coiled-coil region" evidence="5">
    <location>
        <begin position="533"/>
        <end position="560"/>
    </location>
</feature>
<evidence type="ECO:0000256" key="6">
    <source>
        <dbReference type="SAM" id="MobiDB-lite"/>
    </source>
</evidence>
<evidence type="ECO:0000259" key="7">
    <source>
        <dbReference type="Pfam" id="PF05670"/>
    </source>
</evidence>
<feature type="compositionally biased region" description="Basic and acidic residues" evidence="6">
    <location>
        <begin position="741"/>
        <end position="759"/>
    </location>
</feature>
<evidence type="ECO:0000313" key="10">
    <source>
        <dbReference type="Proteomes" id="UP001300502"/>
    </source>
</evidence>
<dbReference type="InterPro" id="IPR051608">
    <property type="entry name" value="RQC_Subunit_NEMF"/>
</dbReference>
<dbReference type="Pfam" id="PF05670">
    <property type="entry name" value="NFACT-R_1"/>
    <property type="match status" value="1"/>
</dbReference>
<comment type="subcellular location">
    <subcellularLocation>
        <location evidence="1">Cytoplasm</location>
    </subcellularLocation>
</comment>
<proteinExistence type="inferred from homology"/>
<dbReference type="EMBL" id="JANCYU010000023">
    <property type="protein sequence ID" value="KAK4524355.1"/>
    <property type="molecule type" value="Genomic_DNA"/>
</dbReference>
<evidence type="ECO:0000259" key="8">
    <source>
        <dbReference type="Pfam" id="PF11923"/>
    </source>
</evidence>
<dbReference type="InterPro" id="IPR008532">
    <property type="entry name" value="NFACT_RNA-bd"/>
</dbReference>
<name>A0AAV9IA96_9RHOD</name>
<evidence type="ECO:0008006" key="11">
    <source>
        <dbReference type="Google" id="ProtNLM"/>
    </source>
</evidence>
<gene>
    <name evidence="9" type="ORF">GAYE_SCF03G2255</name>
</gene>
<dbReference type="PANTHER" id="PTHR15239">
    <property type="entry name" value="NUCLEAR EXPORT MEDIATOR FACTOR NEMF"/>
    <property type="match status" value="1"/>
</dbReference>
<evidence type="ECO:0000256" key="2">
    <source>
        <dbReference type="ARBA" id="ARBA00008318"/>
    </source>
</evidence>
<dbReference type="PANTHER" id="PTHR15239:SF6">
    <property type="entry name" value="RIBOSOME QUALITY CONTROL COMPLEX SUBUNIT NEMF"/>
    <property type="match status" value="1"/>
</dbReference>
<feature type="compositionally biased region" description="Basic residues" evidence="6">
    <location>
        <begin position="870"/>
        <end position="882"/>
    </location>
</feature>
<protein>
    <recommendedName>
        <fullName evidence="11">Nuclear export mediator factor NEMF</fullName>
    </recommendedName>
</protein>
<dbReference type="GO" id="GO:1990116">
    <property type="term" value="P:ribosome-associated ubiquitin-dependent protein catabolic process"/>
    <property type="evidence" value="ECO:0007669"/>
    <property type="project" value="TreeGrafter"/>
</dbReference>
<dbReference type="Gene3D" id="2.30.310.10">
    <property type="entry name" value="ibrinogen binding protein from staphylococcus aureus domain"/>
    <property type="match status" value="1"/>
</dbReference>
<feature type="domain" description="NFACT protein C-terminal" evidence="8">
    <location>
        <begin position="965"/>
        <end position="1057"/>
    </location>
</feature>
<dbReference type="InterPro" id="IPR021846">
    <property type="entry name" value="NFACT-C"/>
</dbReference>
<keyword evidence="10" id="KW-1185">Reference proteome</keyword>
<evidence type="ECO:0000256" key="5">
    <source>
        <dbReference type="SAM" id="Coils"/>
    </source>
</evidence>
<evidence type="ECO:0000313" key="9">
    <source>
        <dbReference type="EMBL" id="KAK4524355.1"/>
    </source>
</evidence>
<dbReference type="GO" id="GO:0072344">
    <property type="term" value="P:rescue of stalled ribosome"/>
    <property type="evidence" value="ECO:0007669"/>
    <property type="project" value="TreeGrafter"/>
</dbReference>
<dbReference type="AlphaFoldDB" id="A0AAV9IA96"/>
<dbReference type="GO" id="GO:0005737">
    <property type="term" value="C:cytoplasm"/>
    <property type="evidence" value="ECO:0007669"/>
    <property type="project" value="UniProtKB-SubCell"/>
</dbReference>
<evidence type="ECO:0000256" key="4">
    <source>
        <dbReference type="ARBA" id="ARBA00023054"/>
    </source>
</evidence>